<protein>
    <recommendedName>
        <fullName evidence="5 7">U-box domain-containing protein</fullName>
        <ecNumber evidence="5">2.3.2.27</ecNumber>
    </recommendedName>
    <alternativeName>
        <fullName evidence="5">RING-type E3 ubiquitin transferase PUB</fullName>
    </alternativeName>
</protein>
<dbReference type="Gene3D" id="3.30.40.10">
    <property type="entry name" value="Zinc/RING finger domain, C3HC4 (zinc finger)"/>
    <property type="match status" value="1"/>
</dbReference>
<sequence length="444" mass="49951">MVFGWRRKRPTFGNKGRKKQQAGANSHLEPLVPQHFLCPISLSLMKDPVTLSSGITYDRENIETWLEAGNFTCPVTNQVLGSFDQIPNHSLRKMIQEWCVENRNYGVERIPTPRVPVSPYQVSELLFSVASSTKSLDRLGCLELVKNINKWGKESERNRRSIVVNGTSTVLAEAFHAFAMDSFERNACLLDEILFAITWMFPLDVEAQAQLGTKVSLECMVWFLKCRAEDTSPKQNSILTLKELLSSNQQHIESLASIPGVVELLFGFIEKPICPTITKSSLLLVFYLLSSELSGERIKLEFVNLGLVSLMLKLIVDSEKSLSERALGVLDRLCECEEGRQQVYNNALTIPVLVKKILRVSELASQYSVSAILKLIKLDKKHEETVLVEAVQVGAFQKLVLLLQLGCGDDTKEKATELLKLINPYRAGLECIESVDFKNLKRSF</sequence>
<dbReference type="Proteomes" id="UP001159364">
    <property type="component" value="Linkage Group LG02"/>
</dbReference>
<dbReference type="InterPro" id="IPR045185">
    <property type="entry name" value="PUB22/23/24-like"/>
</dbReference>
<dbReference type="GO" id="GO:0016567">
    <property type="term" value="P:protein ubiquitination"/>
    <property type="evidence" value="ECO:0007669"/>
    <property type="project" value="UniProtKB-UniRule"/>
</dbReference>
<dbReference type="Pfam" id="PF25598">
    <property type="entry name" value="ARM_PUB"/>
    <property type="match status" value="1"/>
</dbReference>
<evidence type="ECO:0000256" key="2">
    <source>
        <dbReference type="ARBA" id="ARBA00004906"/>
    </source>
</evidence>
<dbReference type="PANTHER" id="PTHR22849">
    <property type="entry name" value="WDSAM1 PROTEIN"/>
    <property type="match status" value="1"/>
</dbReference>
<proteinExistence type="predicted"/>
<dbReference type="InterPro" id="IPR003613">
    <property type="entry name" value="Ubox_domain"/>
</dbReference>
<evidence type="ECO:0000256" key="3">
    <source>
        <dbReference type="ARBA" id="ARBA00022679"/>
    </source>
</evidence>
<evidence type="ECO:0000256" key="6">
    <source>
        <dbReference type="SAM" id="MobiDB-lite"/>
    </source>
</evidence>
<dbReference type="SUPFAM" id="SSF57850">
    <property type="entry name" value="RING/U-box"/>
    <property type="match status" value="1"/>
</dbReference>
<comment type="catalytic activity">
    <reaction evidence="1 5">
        <text>S-ubiquitinyl-[E2 ubiquitin-conjugating enzyme]-L-cysteine + [acceptor protein]-L-lysine = [E2 ubiquitin-conjugating enzyme]-L-cysteine + N(6)-ubiquitinyl-[acceptor protein]-L-lysine.</text>
        <dbReference type="EC" id="2.3.2.27"/>
    </reaction>
</comment>
<keyword evidence="9" id="KW-1185">Reference proteome</keyword>
<dbReference type="InterPro" id="IPR058678">
    <property type="entry name" value="ARM_PUB"/>
</dbReference>
<keyword evidence="4 5" id="KW-0833">Ubl conjugation pathway</keyword>
<evidence type="ECO:0000313" key="9">
    <source>
        <dbReference type="Proteomes" id="UP001159364"/>
    </source>
</evidence>
<dbReference type="SMART" id="SM00504">
    <property type="entry name" value="Ubox"/>
    <property type="match status" value="1"/>
</dbReference>
<comment type="caution">
    <text evidence="8">The sequence shown here is derived from an EMBL/GenBank/DDBJ whole genome shotgun (WGS) entry which is preliminary data.</text>
</comment>
<gene>
    <name evidence="8" type="ORF">K2173_027135</name>
</gene>
<name>A0AAV8TYI5_9ROSI</name>
<evidence type="ECO:0000259" key="7">
    <source>
        <dbReference type="PROSITE" id="PS51698"/>
    </source>
</evidence>
<comment type="pathway">
    <text evidence="2 5">Protein modification; protein ubiquitination.</text>
</comment>
<dbReference type="InterPro" id="IPR045210">
    <property type="entry name" value="RING-Ubox_PUB"/>
</dbReference>
<evidence type="ECO:0000313" key="8">
    <source>
        <dbReference type="EMBL" id="KAJ8771958.1"/>
    </source>
</evidence>
<feature type="compositionally biased region" description="Basic residues" evidence="6">
    <location>
        <begin position="1"/>
        <end position="20"/>
    </location>
</feature>
<dbReference type="InterPro" id="IPR011989">
    <property type="entry name" value="ARM-like"/>
</dbReference>
<dbReference type="FunFam" id="3.30.40.10:FF:000442">
    <property type="entry name" value="RING-type E3 ubiquitin transferase"/>
    <property type="match status" value="1"/>
</dbReference>
<dbReference type="PROSITE" id="PS51698">
    <property type="entry name" value="U_BOX"/>
    <property type="match status" value="1"/>
</dbReference>
<dbReference type="EC" id="2.3.2.27" evidence="5"/>
<reference evidence="8 9" key="1">
    <citation type="submission" date="2021-09" db="EMBL/GenBank/DDBJ databases">
        <title>Genomic insights and catalytic innovation underlie evolution of tropane alkaloids biosynthesis.</title>
        <authorList>
            <person name="Wang Y.-J."/>
            <person name="Tian T."/>
            <person name="Huang J.-P."/>
            <person name="Huang S.-X."/>
        </authorList>
    </citation>
    <scope>NUCLEOTIDE SEQUENCE [LARGE SCALE GENOMIC DNA]</scope>
    <source>
        <strain evidence="8">KIB-2018</strain>
        <tissue evidence="8">Leaf</tissue>
    </source>
</reference>
<accession>A0AAV8TYI5</accession>
<dbReference type="Gene3D" id="1.25.10.10">
    <property type="entry name" value="Leucine-rich Repeat Variant"/>
    <property type="match status" value="1"/>
</dbReference>
<evidence type="ECO:0000256" key="4">
    <source>
        <dbReference type="ARBA" id="ARBA00022786"/>
    </source>
</evidence>
<organism evidence="8 9">
    <name type="scientific">Erythroxylum novogranatense</name>
    <dbReference type="NCBI Taxonomy" id="1862640"/>
    <lineage>
        <taxon>Eukaryota</taxon>
        <taxon>Viridiplantae</taxon>
        <taxon>Streptophyta</taxon>
        <taxon>Embryophyta</taxon>
        <taxon>Tracheophyta</taxon>
        <taxon>Spermatophyta</taxon>
        <taxon>Magnoliopsida</taxon>
        <taxon>eudicotyledons</taxon>
        <taxon>Gunneridae</taxon>
        <taxon>Pentapetalae</taxon>
        <taxon>rosids</taxon>
        <taxon>fabids</taxon>
        <taxon>Malpighiales</taxon>
        <taxon>Erythroxylaceae</taxon>
        <taxon>Erythroxylum</taxon>
    </lineage>
</organism>
<dbReference type="SUPFAM" id="SSF48371">
    <property type="entry name" value="ARM repeat"/>
    <property type="match status" value="1"/>
</dbReference>
<dbReference type="EMBL" id="JAIWQS010000002">
    <property type="protein sequence ID" value="KAJ8771958.1"/>
    <property type="molecule type" value="Genomic_DNA"/>
</dbReference>
<feature type="domain" description="U-box" evidence="7">
    <location>
        <begin position="31"/>
        <end position="105"/>
    </location>
</feature>
<evidence type="ECO:0000256" key="1">
    <source>
        <dbReference type="ARBA" id="ARBA00000900"/>
    </source>
</evidence>
<comment type="function">
    <text evidence="5">Functions as an E3 ubiquitin ligase.</text>
</comment>
<evidence type="ECO:0000256" key="5">
    <source>
        <dbReference type="RuleBase" id="RU369093"/>
    </source>
</evidence>
<dbReference type="Pfam" id="PF04564">
    <property type="entry name" value="U-box"/>
    <property type="match status" value="1"/>
</dbReference>
<dbReference type="AlphaFoldDB" id="A0AAV8TYI5"/>
<dbReference type="PANTHER" id="PTHR22849:SF119">
    <property type="entry name" value="U-BOX DOMAIN-CONTAINING PROTEIN"/>
    <property type="match status" value="1"/>
</dbReference>
<dbReference type="InterPro" id="IPR013083">
    <property type="entry name" value="Znf_RING/FYVE/PHD"/>
</dbReference>
<dbReference type="CDD" id="cd16664">
    <property type="entry name" value="RING-Ubox_PUB"/>
    <property type="match status" value="1"/>
</dbReference>
<feature type="region of interest" description="Disordered" evidence="6">
    <location>
        <begin position="1"/>
        <end position="25"/>
    </location>
</feature>
<keyword evidence="3 5" id="KW-0808">Transferase</keyword>
<dbReference type="InterPro" id="IPR016024">
    <property type="entry name" value="ARM-type_fold"/>
</dbReference>
<dbReference type="GO" id="GO:0061630">
    <property type="term" value="F:ubiquitin protein ligase activity"/>
    <property type="evidence" value="ECO:0007669"/>
    <property type="project" value="UniProtKB-UniRule"/>
</dbReference>